<evidence type="ECO:0000259" key="7">
    <source>
        <dbReference type="PROSITE" id="PS50994"/>
    </source>
</evidence>
<proteinExistence type="predicted"/>
<organism evidence="8 9">
    <name type="scientific">Popillia japonica</name>
    <name type="common">Japanese beetle</name>
    <dbReference type="NCBI Taxonomy" id="7064"/>
    <lineage>
        <taxon>Eukaryota</taxon>
        <taxon>Metazoa</taxon>
        <taxon>Ecdysozoa</taxon>
        <taxon>Arthropoda</taxon>
        <taxon>Hexapoda</taxon>
        <taxon>Insecta</taxon>
        <taxon>Pterygota</taxon>
        <taxon>Neoptera</taxon>
        <taxon>Endopterygota</taxon>
        <taxon>Coleoptera</taxon>
        <taxon>Polyphaga</taxon>
        <taxon>Scarabaeiformia</taxon>
        <taxon>Scarabaeidae</taxon>
        <taxon>Rutelinae</taxon>
        <taxon>Popillia</taxon>
    </lineage>
</organism>
<dbReference type="InterPro" id="IPR041588">
    <property type="entry name" value="Integrase_H2C2"/>
</dbReference>
<reference evidence="8 9" key="1">
    <citation type="journal article" date="2024" name="BMC Genomics">
        <title>De novo assembly and annotation of Popillia japonica's genome with initial clues to its potential as an invasive pest.</title>
        <authorList>
            <person name="Cucini C."/>
            <person name="Boschi S."/>
            <person name="Funari R."/>
            <person name="Cardaioli E."/>
            <person name="Iannotti N."/>
            <person name="Marturano G."/>
            <person name="Paoli F."/>
            <person name="Bruttini M."/>
            <person name="Carapelli A."/>
            <person name="Frati F."/>
            <person name="Nardi F."/>
        </authorList>
    </citation>
    <scope>NUCLEOTIDE SEQUENCE [LARGE SCALE GENOMIC DNA]</scope>
    <source>
        <strain evidence="8">DMR45628</strain>
    </source>
</reference>
<keyword evidence="3" id="KW-0540">Nuclease</keyword>
<keyword evidence="9" id="KW-1185">Reference proteome</keyword>
<dbReference type="Gene3D" id="3.10.10.10">
    <property type="entry name" value="HIV Type 1 Reverse Transcriptase, subunit A, domain 1"/>
    <property type="match status" value="1"/>
</dbReference>
<dbReference type="AlphaFoldDB" id="A0AAW1JEB5"/>
<dbReference type="Gene3D" id="3.30.420.10">
    <property type="entry name" value="Ribonuclease H-like superfamily/Ribonuclease H"/>
    <property type="match status" value="1"/>
</dbReference>
<dbReference type="EMBL" id="JASPKY010000413">
    <property type="protein sequence ID" value="KAK9701510.1"/>
    <property type="molecule type" value="Genomic_DNA"/>
</dbReference>
<keyword evidence="5" id="KW-0695">RNA-directed DNA polymerase</keyword>
<dbReference type="GO" id="GO:0015074">
    <property type="term" value="P:DNA integration"/>
    <property type="evidence" value="ECO:0007669"/>
    <property type="project" value="InterPro"/>
</dbReference>
<dbReference type="SUPFAM" id="SSF53098">
    <property type="entry name" value="Ribonuclease H-like"/>
    <property type="match status" value="1"/>
</dbReference>
<dbReference type="PROSITE" id="PS50994">
    <property type="entry name" value="INTEGRASE"/>
    <property type="match status" value="1"/>
</dbReference>
<dbReference type="InterPro" id="IPR043128">
    <property type="entry name" value="Rev_trsase/Diguanyl_cyclase"/>
</dbReference>
<dbReference type="InterPro" id="IPR012337">
    <property type="entry name" value="RNaseH-like_sf"/>
</dbReference>
<dbReference type="PANTHER" id="PTHR37984">
    <property type="entry name" value="PROTEIN CBG26694"/>
    <property type="match status" value="1"/>
</dbReference>
<dbReference type="FunFam" id="3.10.20.370:FF:000001">
    <property type="entry name" value="Retrovirus-related Pol polyprotein from transposon 17.6-like protein"/>
    <property type="match status" value="1"/>
</dbReference>
<evidence type="ECO:0000313" key="9">
    <source>
        <dbReference type="Proteomes" id="UP001458880"/>
    </source>
</evidence>
<dbReference type="Gene3D" id="3.10.20.370">
    <property type="match status" value="1"/>
</dbReference>
<protein>
    <recommendedName>
        <fullName evidence="1">RNA-directed DNA polymerase</fullName>
        <ecNumber evidence="1">2.7.7.49</ecNumber>
    </recommendedName>
</protein>
<keyword evidence="4" id="KW-0255">Endonuclease</keyword>
<dbReference type="FunFam" id="1.10.340.70:FF:000001">
    <property type="entry name" value="Retrovirus-related Pol polyprotein from transposon gypsy-like Protein"/>
    <property type="match status" value="1"/>
</dbReference>
<dbReference type="Gene3D" id="1.10.340.70">
    <property type="match status" value="1"/>
</dbReference>
<dbReference type="Proteomes" id="UP001458880">
    <property type="component" value="Unassembled WGS sequence"/>
</dbReference>
<dbReference type="Pfam" id="PF00665">
    <property type="entry name" value="rve"/>
    <property type="match status" value="1"/>
</dbReference>
<dbReference type="SUPFAM" id="SSF56672">
    <property type="entry name" value="DNA/RNA polymerases"/>
    <property type="match status" value="1"/>
</dbReference>
<evidence type="ECO:0000256" key="3">
    <source>
        <dbReference type="ARBA" id="ARBA00022722"/>
    </source>
</evidence>
<keyword evidence="2" id="KW-0548">Nucleotidyltransferase</keyword>
<dbReference type="Pfam" id="PF17919">
    <property type="entry name" value="RT_RNaseH_2"/>
    <property type="match status" value="1"/>
</dbReference>
<name>A0AAW1JEB5_POPJA</name>
<keyword evidence="4" id="KW-0378">Hydrolase</keyword>
<evidence type="ECO:0000256" key="5">
    <source>
        <dbReference type="ARBA" id="ARBA00022918"/>
    </source>
</evidence>
<feature type="domain" description="Integrase catalytic" evidence="7">
    <location>
        <begin position="516"/>
        <end position="675"/>
    </location>
</feature>
<dbReference type="Gene3D" id="3.30.70.270">
    <property type="match status" value="1"/>
</dbReference>
<keyword evidence="2" id="KW-0808">Transferase</keyword>
<dbReference type="InterPro" id="IPR041577">
    <property type="entry name" value="RT_RNaseH_2"/>
</dbReference>
<evidence type="ECO:0000256" key="6">
    <source>
        <dbReference type="ARBA" id="ARBA00023268"/>
    </source>
</evidence>
<dbReference type="CDD" id="cd09274">
    <property type="entry name" value="RNase_HI_RT_Ty3"/>
    <property type="match status" value="1"/>
</dbReference>
<dbReference type="GO" id="GO:0004519">
    <property type="term" value="F:endonuclease activity"/>
    <property type="evidence" value="ECO:0007669"/>
    <property type="project" value="UniProtKB-KW"/>
</dbReference>
<dbReference type="GO" id="GO:0042575">
    <property type="term" value="C:DNA polymerase complex"/>
    <property type="evidence" value="ECO:0007669"/>
    <property type="project" value="UniProtKB-ARBA"/>
</dbReference>
<accession>A0AAW1JEB5</accession>
<evidence type="ECO:0000256" key="1">
    <source>
        <dbReference type="ARBA" id="ARBA00012493"/>
    </source>
</evidence>
<dbReference type="FunFam" id="3.30.70.270:FF:000026">
    <property type="entry name" value="Transposon Ty3-G Gag-Pol polyprotein"/>
    <property type="match status" value="1"/>
</dbReference>
<dbReference type="InterPro" id="IPR050951">
    <property type="entry name" value="Retrovirus_Pol_polyprotein"/>
</dbReference>
<dbReference type="InterPro" id="IPR001584">
    <property type="entry name" value="Integrase_cat-core"/>
</dbReference>
<evidence type="ECO:0000256" key="2">
    <source>
        <dbReference type="ARBA" id="ARBA00022695"/>
    </source>
</evidence>
<dbReference type="InterPro" id="IPR036397">
    <property type="entry name" value="RNaseH_sf"/>
</dbReference>
<sequence>MTRIYKSDPHGKQYKKISVSVMETAKRAVLVNKMSIRGAAKKTTAPQSSKVTLFTPFYGNRLILGVDFLELFNITVNFSDKSNLPSLCVINTICSYDKLPEQEKMIDLESVTSLFRQIGPDDGLGKTDLITHHIDNGNAKPFKQRQYPLSPAMQQHLNSQIDQMLQLGIIQPSQSPWCSPLWLVKKPNGTYRDGLRTDPDKVSAIVNYPVPKNTTQIKSLIGLVGYYRRFLKNFSAFSSPITDLLHGRKKGQPIKWTAEADKALQAIKHSLTTAPVLASPDYTKPFVINCDASDTGVGAVLYQTIDGVEHPIAYMSKNLNKCQRKYSTTEKELLAVLVAVEKFRSYVEGTRFTVVTDHHSLIWLSKLSNPTGSLNVVADALSREISVLNLETLKTDHWYREMLIKVREQPEKYPSFRVEGNILYKHILNRCPVSSNLSEWKIVVPTPNRAEILKMDHDDQTEGHLGVSKTLSRVLELYYWPTMRKDIFKYVRKCSICASCKTSNLPNAGLMGSYKNINFPFQLISAGLLGLYPRSKNGNQYLLVVVDWFTKYCVVQPLAKATSKAIVKFIENQVFLIYGVPQIFVCDNGPQFRSTEFQNLMKEYKVHKIWYNARYHPQINGTERQNRVIVTAIRSYIRENHKTWDLSIHKVAQAIRLARHDVTRYSPAFLTFARNIPLSGDYYGSIAHIANNIPLISDRNSRLNDIQKFPELYHNIRQKIFNSYAKNKQNYNLRRRSVQYKVGDLVWKANYVLSSAPDSFAAKLAPKFIPAVIKEKLSR</sequence>
<dbReference type="Pfam" id="PF17921">
    <property type="entry name" value="Integrase_H2C2"/>
    <property type="match status" value="1"/>
</dbReference>
<evidence type="ECO:0000313" key="8">
    <source>
        <dbReference type="EMBL" id="KAK9701510.1"/>
    </source>
</evidence>
<dbReference type="GO" id="GO:0003964">
    <property type="term" value="F:RNA-directed DNA polymerase activity"/>
    <property type="evidence" value="ECO:0007669"/>
    <property type="project" value="UniProtKB-KW"/>
</dbReference>
<dbReference type="EC" id="2.7.7.49" evidence="1"/>
<evidence type="ECO:0000256" key="4">
    <source>
        <dbReference type="ARBA" id="ARBA00022759"/>
    </source>
</evidence>
<keyword evidence="6" id="KW-0511">Multifunctional enzyme</keyword>
<comment type="caution">
    <text evidence="8">The sequence shown here is derived from an EMBL/GenBank/DDBJ whole genome shotgun (WGS) entry which is preliminary data.</text>
</comment>
<dbReference type="GO" id="GO:0003676">
    <property type="term" value="F:nucleic acid binding"/>
    <property type="evidence" value="ECO:0007669"/>
    <property type="project" value="InterPro"/>
</dbReference>
<gene>
    <name evidence="8" type="ORF">QE152_g30579</name>
</gene>
<dbReference type="PANTHER" id="PTHR37984:SF5">
    <property type="entry name" value="PROTEIN NYNRIN-LIKE"/>
    <property type="match status" value="1"/>
</dbReference>
<dbReference type="InterPro" id="IPR043502">
    <property type="entry name" value="DNA/RNA_pol_sf"/>
</dbReference>